<comment type="caution">
    <text evidence="11">The sequence shown here is derived from an EMBL/GenBank/DDBJ whole genome shotgun (WGS) entry which is preliminary data.</text>
</comment>
<dbReference type="GO" id="GO:0030942">
    <property type="term" value="F:endoplasmic reticulum signal peptide binding"/>
    <property type="evidence" value="ECO:0007669"/>
    <property type="project" value="InterPro"/>
</dbReference>
<evidence type="ECO:0000256" key="7">
    <source>
        <dbReference type="ARBA" id="ARBA00023242"/>
    </source>
</evidence>
<evidence type="ECO:0000256" key="8">
    <source>
        <dbReference type="ARBA" id="ARBA00023274"/>
    </source>
</evidence>
<evidence type="ECO:0000313" key="12">
    <source>
        <dbReference type="Proteomes" id="UP000030854"/>
    </source>
</evidence>
<proteinExistence type="inferred from homology"/>
<dbReference type="Proteomes" id="UP000030854">
    <property type="component" value="Unassembled WGS sequence"/>
</dbReference>
<keyword evidence="6 10" id="KW-0733">Signal recognition particle</keyword>
<organism evidence="11 12">
    <name type="scientific">Uncinula necator</name>
    <name type="common">Grape powdery mildew</name>
    <dbReference type="NCBI Taxonomy" id="52586"/>
    <lineage>
        <taxon>Eukaryota</taxon>
        <taxon>Fungi</taxon>
        <taxon>Dikarya</taxon>
        <taxon>Ascomycota</taxon>
        <taxon>Pezizomycotina</taxon>
        <taxon>Leotiomycetes</taxon>
        <taxon>Erysiphales</taxon>
        <taxon>Erysiphaceae</taxon>
        <taxon>Erysiphe</taxon>
    </lineage>
</organism>
<evidence type="ECO:0000256" key="2">
    <source>
        <dbReference type="ARBA" id="ARBA00004604"/>
    </source>
</evidence>
<reference evidence="11 12" key="1">
    <citation type="journal article" date="2014" name="BMC Genomics">
        <title>Adaptive genomic structural variation in the grape powdery mildew pathogen, Erysiphe necator.</title>
        <authorList>
            <person name="Jones L."/>
            <person name="Riaz S."/>
            <person name="Morales-Cruz A."/>
            <person name="Amrine K.C."/>
            <person name="McGuire B."/>
            <person name="Gubler W.D."/>
            <person name="Walker M.A."/>
            <person name="Cantu D."/>
        </authorList>
    </citation>
    <scope>NUCLEOTIDE SEQUENCE [LARGE SCALE GENOMIC DNA]</scope>
    <source>
        <strain evidence="12">c</strain>
    </source>
</reference>
<dbReference type="Pfam" id="PF16969">
    <property type="entry name" value="SRP68"/>
    <property type="match status" value="1"/>
</dbReference>
<dbReference type="HOGENOM" id="CLU_018649_2_0_1"/>
<dbReference type="EMBL" id="JNVN01003336">
    <property type="protein sequence ID" value="KHJ31020.1"/>
    <property type="molecule type" value="Genomic_DNA"/>
</dbReference>
<dbReference type="GO" id="GO:0005786">
    <property type="term" value="C:signal recognition particle, endoplasmic reticulum targeting"/>
    <property type="evidence" value="ECO:0007669"/>
    <property type="project" value="UniProtKB-KW"/>
</dbReference>
<dbReference type="InterPro" id="IPR034652">
    <property type="entry name" value="SRP68-RBD"/>
</dbReference>
<dbReference type="AlphaFoldDB" id="A0A0B1P149"/>
<evidence type="ECO:0000256" key="9">
    <source>
        <dbReference type="ARBA" id="ARBA00029498"/>
    </source>
</evidence>
<dbReference type="GO" id="GO:0005730">
    <property type="term" value="C:nucleolus"/>
    <property type="evidence" value="ECO:0007669"/>
    <property type="project" value="UniProtKB-SubCell"/>
</dbReference>
<dbReference type="OMA" id="DERFIHI"/>
<dbReference type="InterPro" id="IPR026258">
    <property type="entry name" value="SRP68"/>
</dbReference>
<evidence type="ECO:0000256" key="6">
    <source>
        <dbReference type="ARBA" id="ARBA00023135"/>
    </source>
</evidence>
<dbReference type="PANTHER" id="PTHR12860:SF0">
    <property type="entry name" value="SIGNAL RECOGNITION PARTICLE SUBUNIT SRP68"/>
    <property type="match status" value="1"/>
</dbReference>
<evidence type="ECO:0000256" key="4">
    <source>
        <dbReference type="ARBA" id="ARBA00022490"/>
    </source>
</evidence>
<protein>
    <recommendedName>
        <fullName evidence="9 10">Signal recognition particle subunit SRP68</fullName>
        <shortName evidence="10">SRP68</shortName>
    </recommendedName>
</protein>
<evidence type="ECO:0000256" key="3">
    <source>
        <dbReference type="ARBA" id="ARBA00009352"/>
    </source>
</evidence>
<evidence type="ECO:0000256" key="1">
    <source>
        <dbReference type="ARBA" id="ARBA00004496"/>
    </source>
</evidence>
<evidence type="ECO:0000313" key="11">
    <source>
        <dbReference type="EMBL" id="KHJ31020.1"/>
    </source>
</evidence>
<dbReference type="GO" id="GO:0005047">
    <property type="term" value="F:signal recognition particle binding"/>
    <property type="evidence" value="ECO:0007669"/>
    <property type="project" value="InterPro"/>
</dbReference>
<name>A0A0B1P149_UNCNE</name>
<dbReference type="InterPro" id="IPR038253">
    <property type="entry name" value="SRP68_N_sf"/>
</dbReference>
<dbReference type="CDD" id="cd15481">
    <property type="entry name" value="SRP68-RBD"/>
    <property type="match status" value="1"/>
</dbReference>
<keyword evidence="7" id="KW-0539">Nucleus</keyword>
<keyword evidence="12" id="KW-1185">Reference proteome</keyword>
<sequence length="610" mass="69248">MEVTKLVVNGREKPKVNGNWLAYRKQLTKRINNLRKKLGVATKPRAKCAGRVEVTKDDIAQDLKFGHLLLLTSERAWANAMSMREVHLGERRSITSSTRSHIISKLQKSTIYARNLLKVLQSDNICDANVNDVLEVRAYAATLSGALEFERHKWEISLKYYAESRIIYSTLAAATKNDIYQELLSDPVDPSIRYCTYQMQISRLLSINLIAQRYFPSSDAWLIAVIERLDSGALNNELAKSRSEDDIVPSTITWRSRTINIENSVIILALVSVQMAENKLSESLSVIPSTRTRERASAYDDILTALQDAVYATKHTIDQLSQEGISDDDQRIQDLQVIQTAINYDMISWRIDRNRILLGEGDGIYLENKNYQLAKDDTQRKGKISIQKRLVRLQEKVVLYDSILQSLNSIKDLAGIAADTSLLKDINSKYDYFSSLRCLSIARSHSLLFQNRNALALFFQASSRCNSAHAYISSIMDIEDPSMKISVSNSAVERLKALLNFETQRHRALVEFSNLIDTEQNCEDVDKIPLIERLSEFPSKGVDLSNLVVYPPVLEPSPVKPLFFDAAWNYIKYPGNEIYETDKITDQVKDSARDSDKGIVSKKRWFSLGL</sequence>
<dbReference type="GO" id="GO:0006614">
    <property type="term" value="P:SRP-dependent cotranslational protein targeting to membrane"/>
    <property type="evidence" value="ECO:0007669"/>
    <property type="project" value="InterPro"/>
</dbReference>
<keyword evidence="4 10" id="KW-0963">Cytoplasm</keyword>
<accession>A0A0B1P149</accession>
<gene>
    <name evidence="11" type="ORF">EV44_g4965</name>
</gene>
<keyword evidence="5 10" id="KW-0694">RNA-binding</keyword>
<dbReference type="PANTHER" id="PTHR12860">
    <property type="entry name" value="SIGNAL RECOGNITION PARTICLE 68 KDA PROTEIN"/>
    <property type="match status" value="1"/>
</dbReference>
<comment type="subcellular location">
    <subcellularLocation>
        <location evidence="1 10">Cytoplasm</location>
    </subcellularLocation>
    <subcellularLocation>
        <location evidence="2">Nucleus</location>
        <location evidence="2">Nucleolus</location>
    </subcellularLocation>
</comment>
<dbReference type="GO" id="GO:0008312">
    <property type="term" value="F:7S RNA binding"/>
    <property type="evidence" value="ECO:0007669"/>
    <property type="project" value="InterPro"/>
</dbReference>
<evidence type="ECO:0000256" key="5">
    <source>
        <dbReference type="ARBA" id="ARBA00022884"/>
    </source>
</evidence>
<keyword evidence="8 10" id="KW-0687">Ribonucleoprotein</keyword>
<evidence type="ECO:0000256" key="10">
    <source>
        <dbReference type="PIRNR" id="PIRNR038995"/>
    </source>
</evidence>
<comment type="function">
    <text evidence="10">Component of the signal recognition particle (SRP) complex, a ribonucleoprotein complex that mediates the cotranslational targeting of secretory and membrane proteins to the endoplasmic reticulum (ER). The SRP complex interacts with the signal sequence in nascent secretory and membrane proteins and directs them to the membrane of the ER.</text>
</comment>
<dbReference type="PIRSF" id="PIRSF038995">
    <property type="entry name" value="SRP68"/>
    <property type="match status" value="1"/>
</dbReference>
<dbReference type="STRING" id="52586.A0A0B1P149"/>
<comment type="similarity">
    <text evidence="3 10">Belongs to the SRP68 family.</text>
</comment>
<dbReference type="Gene3D" id="1.10.3450.40">
    <property type="entry name" value="Signal recognition particle, SRP68 subunit, RNA-binding domain"/>
    <property type="match status" value="1"/>
</dbReference>